<comment type="caution">
    <text evidence="2">The sequence shown here is derived from an EMBL/GenBank/DDBJ whole genome shotgun (WGS) entry which is preliminary data.</text>
</comment>
<sequence length="86" mass="9397">MVDSFIPGADDAKDAPETGESWLIPIDTEEQQMARVKVMDVLDDGVYVRFEEDATIRGAGVEVEMEEGDMDKFGLAAFADGKPLSQ</sequence>
<dbReference type="Proteomes" id="UP000053621">
    <property type="component" value="Unassembled WGS sequence"/>
</dbReference>
<proteinExistence type="predicted"/>
<evidence type="ECO:0000256" key="1">
    <source>
        <dbReference type="SAM" id="MobiDB-lite"/>
    </source>
</evidence>
<evidence type="ECO:0000313" key="2">
    <source>
        <dbReference type="EMBL" id="POG57168.1"/>
    </source>
</evidence>
<dbReference type="RefSeq" id="WP_058567963.1">
    <property type="nucleotide sequence ID" value="NZ_LOPW02000003.1"/>
</dbReference>
<organism evidence="2 3">
    <name type="scientific">Haloferax marisrubri</name>
    <dbReference type="NCBI Taxonomy" id="1544719"/>
    <lineage>
        <taxon>Archaea</taxon>
        <taxon>Methanobacteriati</taxon>
        <taxon>Methanobacteriota</taxon>
        <taxon>Stenosarchaea group</taxon>
        <taxon>Halobacteria</taxon>
        <taxon>Halobacteriales</taxon>
        <taxon>Haloferacaceae</taxon>
        <taxon>Haloferax</taxon>
    </lineage>
</organism>
<dbReference type="EMBL" id="LOPW02000003">
    <property type="protein sequence ID" value="POG57168.1"/>
    <property type="molecule type" value="Genomic_DNA"/>
</dbReference>
<feature type="region of interest" description="Disordered" evidence="1">
    <location>
        <begin position="1"/>
        <end position="24"/>
    </location>
</feature>
<keyword evidence="3" id="KW-1185">Reference proteome</keyword>
<reference evidence="2" key="1">
    <citation type="submission" date="2017-08" db="EMBL/GenBank/DDBJ databases">
        <title>Haloferax marisrubri sp. nov., isolated from the Discovery deep brine-seawater interface in the Red Sea.</title>
        <authorList>
            <person name="Zhang G."/>
            <person name="Stingl U."/>
        </authorList>
    </citation>
    <scope>NUCLEOTIDE SEQUENCE [LARGE SCALE GENOMIC DNA]</scope>
    <source>
        <strain evidence="2">SB3</strain>
    </source>
</reference>
<accession>A0A2P4NVS9</accession>
<name>A0A2P4NVS9_9EURY</name>
<dbReference type="AlphaFoldDB" id="A0A2P4NVS9"/>
<gene>
    <name evidence="2" type="ORF">AUR65_001790</name>
</gene>
<evidence type="ECO:0000313" key="3">
    <source>
        <dbReference type="Proteomes" id="UP000053621"/>
    </source>
</evidence>
<protein>
    <submittedName>
        <fullName evidence="2">Uncharacterized protein</fullName>
    </submittedName>
</protein>